<sequence length="291" mass="33307">RRREKLMPFFWGTIAKEGQLYGNYRIGSTVQLTNKEWFSYPGYSEILVGYADHSINSNEKVWNKNVTVLEFLNSQKQFRNKVAAFCSWDVFPYIINSQRSGIPVSAGEDGALGRRLTDREDLLNELISEMPKPFNTVRWDAFTFHLAMEYIQKETPRVIYISFDATDDYAHQGKYDRYLTAANVQDGFMEKLWEWLQSRPFYRNKTTLMVTTDHGRGEGDKWTSHGSSVDGADRVWLAVMGPDTPNGGEMRAHPAVFSNQFAASISAFLGIEYNSIHPVGEAIKSVLKKKK</sequence>
<organism evidence="1">
    <name type="scientific">marine metagenome</name>
    <dbReference type="NCBI Taxonomy" id="408172"/>
    <lineage>
        <taxon>unclassified sequences</taxon>
        <taxon>metagenomes</taxon>
        <taxon>ecological metagenomes</taxon>
    </lineage>
</organism>
<name>A0A382HK77_9ZZZZ</name>
<evidence type="ECO:0008006" key="2">
    <source>
        <dbReference type="Google" id="ProtNLM"/>
    </source>
</evidence>
<proteinExistence type="predicted"/>
<evidence type="ECO:0000313" key="1">
    <source>
        <dbReference type="EMBL" id="SVB86911.1"/>
    </source>
</evidence>
<feature type="non-terminal residue" evidence="1">
    <location>
        <position position="1"/>
    </location>
</feature>
<accession>A0A382HK77</accession>
<dbReference type="SUPFAM" id="SSF53649">
    <property type="entry name" value="Alkaline phosphatase-like"/>
    <property type="match status" value="1"/>
</dbReference>
<dbReference type="Gene3D" id="3.40.720.10">
    <property type="entry name" value="Alkaline Phosphatase, subunit A"/>
    <property type="match status" value="1"/>
</dbReference>
<dbReference type="AlphaFoldDB" id="A0A382HK77"/>
<dbReference type="InterPro" id="IPR017850">
    <property type="entry name" value="Alkaline_phosphatase_core_sf"/>
</dbReference>
<dbReference type="EMBL" id="UINC01061385">
    <property type="protein sequence ID" value="SVB86911.1"/>
    <property type="molecule type" value="Genomic_DNA"/>
</dbReference>
<protein>
    <recommendedName>
        <fullName evidence="2">Metalloenzyme domain-containing protein</fullName>
    </recommendedName>
</protein>
<reference evidence="1" key="1">
    <citation type="submission" date="2018-05" db="EMBL/GenBank/DDBJ databases">
        <authorList>
            <person name="Lanie J.A."/>
            <person name="Ng W.-L."/>
            <person name="Kazmierczak K.M."/>
            <person name="Andrzejewski T.M."/>
            <person name="Davidsen T.M."/>
            <person name="Wayne K.J."/>
            <person name="Tettelin H."/>
            <person name="Glass J.I."/>
            <person name="Rusch D."/>
            <person name="Podicherti R."/>
            <person name="Tsui H.-C.T."/>
            <person name="Winkler M.E."/>
        </authorList>
    </citation>
    <scope>NUCLEOTIDE SEQUENCE</scope>
</reference>
<gene>
    <name evidence="1" type="ORF">METZ01_LOCUS239765</name>
</gene>